<feature type="region of interest" description="Disordered" evidence="1">
    <location>
        <begin position="121"/>
        <end position="143"/>
    </location>
</feature>
<gene>
    <name evidence="2" type="ORF">GWK47_038396</name>
</gene>
<evidence type="ECO:0000256" key="1">
    <source>
        <dbReference type="SAM" id="MobiDB-lite"/>
    </source>
</evidence>
<keyword evidence="3" id="KW-1185">Reference proteome</keyword>
<name>A0A8J4YCN4_CHIOP</name>
<protein>
    <submittedName>
        <fullName evidence="2">Uncharacterized protein</fullName>
    </submittedName>
</protein>
<reference evidence="2" key="1">
    <citation type="submission" date="2020-07" db="EMBL/GenBank/DDBJ databases">
        <title>The High-quality genome of the commercially important snow crab, Chionoecetes opilio.</title>
        <authorList>
            <person name="Jeong J.-H."/>
            <person name="Ryu S."/>
        </authorList>
    </citation>
    <scope>NUCLEOTIDE SEQUENCE</scope>
    <source>
        <strain evidence="2">MADBK_172401_WGS</strain>
        <tissue evidence="2">Digestive gland</tissue>
    </source>
</reference>
<proteinExistence type="predicted"/>
<dbReference type="AlphaFoldDB" id="A0A8J4YCN4"/>
<accession>A0A8J4YCN4</accession>
<dbReference type="EMBL" id="JACEEZ010005518">
    <property type="protein sequence ID" value="KAG0725575.1"/>
    <property type="molecule type" value="Genomic_DNA"/>
</dbReference>
<dbReference type="Proteomes" id="UP000770661">
    <property type="component" value="Unassembled WGS sequence"/>
</dbReference>
<evidence type="ECO:0000313" key="2">
    <source>
        <dbReference type="EMBL" id="KAG0725575.1"/>
    </source>
</evidence>
<organism evidence="2 3">
    <name type="scientific">Chionoecetes opilio</name>
    <name type="common">Atlantic snow crab</name>
    <name type="synonym">Cancer opilio</name>
    <dbReference type="NCBI Taxonomy" id="41210"/>
    <lineage>
        <taxon>Eukaryota</taxon>
        <taxon>Metazoa</taxon>
        <taxon>Ecdysozoa</taxon>
        <taxon>Arthropoda</taxon>
        <taxon>Crustacea</taxon>
        <taxon>Multicrustacea</taxon>
        <taxon>Malacostraca</taxon>
        <taxon>Eumalacostraca</taxon>
        <taxon>Eucarida</taxon>
        <taxon>Decapoda</taxon>
        <taxon>Pleocyemata</taxon>
        <taxon>Brachyura</taxon>
        <taxon>Eubrachyura</taxon>
        <taxon>Majoidea</taxon>
        <taxon>Majidae</taxon>
        <taxon>Chionoecetes</taxon>
    </lineage>
</organism>
<evidence type="ECO:0000313" key="3">
    <source>
        <dbReference type="Proteomes" id="UP000770661"/>
    </source>
</evidence>
<comment type="caution">
    <text evidence="2">The sequence shown here is derived from an EMBL/GenBank/DDBJ whole genome shotgun (WGS) entry which is preliminary data.</text>
</comment>
<sequence length="143" mass="15915">MHVVIINLGVLHRSEKANVHQIPERGSKTILGAPPWTSVATMREECGLPTIQHRILARTSIAMVAYMRRWPAAPLTIQYCHAFQRPPAAGPDKDWVHAAADSARTLDVARVVRCDATPTYSSRTTSRWHLGPHRSLRSPPPSE</sequence>